<evidence type="ECO:0000256" key="1">
    <source>
        <dbReference type="SAM" id="Phobius"/>
    </source>
</evidence>
<keyword evidence="1" id="KW-0472">Membrane</keyword>
<sequence>MQTEMNLKKIIKYTSMNKKLLIIIMFVSIVTSTLLNVLFMKTSYTSNQNIQISPIIELEKFEARYNLAYKNVINNKQTYSKMIEQLQLDPKVYTFSKMKTISTISADFKSNSVEIEVSDPNKALSENIAMLLSQEFARAWTNGILKSEKIVYEEKMNATKDSLDAAKIKINMNSETLKKTPQTIELANSILMDGKIGDGEEINPIYVQLMNKQSQLEEEAALIELVLKQEEGKFNELVSSLEGQLNSELLKINDGQAIQISYNKEFLEVQPLESEIQTSISSRIGFVVGVSIVCLISTLLAIILKEYLKDESK</sequence>
<accession>A0A3D9KCM3</accession>
<keyword evidence="1" id="KW-1133">Transmembrane helix</keyword>
<protein>
    <submittedName>
        <fullName evidence="2">Uncharacterized protein</fullName>
    </submittedName>
</protein>
<evidence type="ECO:0000313" key="2">
    <source>
        <dbReference type="EMBL" id="RED84043.1"/>
    </source>
</evidence>
<dbReference type="EMBL" id="QRDZ01000007">
    <property type="protein sequence ID" value="RED84043.1"/>
    <property type="molecule type" value="Genomic_DNA"/>
</dbReference>
<dbReference type="RefSeq" id="WP_116060676.1">
    <property type="nucleotide sequence ID" value="NZ_QRDZ01000007.1"/>
</dbReference>
<name>A0A3D9KCM3_9BACL</name>
<evidence type="ECO:0000313" key="3">
    <source>
        <dbReference type="Proteomes" id="UP000256977"/>
    </source>
</evidence>
<dbReference type="AlphaFoldDB" id="A0A3D9KCM3"/>
<proteinExistence type="predicted"/>
<keyword evidence="3" id="KW-1185">Reference proteome</keyword>
<feature type="transmembrane region" description="Helical" evidence="1">
    <location>
        <begin position="20"/>
        <end position="40"/>
    </location>
</feature>
<dbReference type="Proteomes" id="UP000256977">
    <property type="component" value="Unassembled WGS sequence"/>
</dbReference>
<comment type="caution">
    <text evidence="2">The sequence shown here is derived from an EMBL/GenBank/DDBJ whole genome shotgun (WGS) entry which is preliminary data.</text>
</comment>
<gene>
    <name evidence="2" type="ORF">DFP98_107151</name>
</gene>
<reference evidence="2 3" key="1">
    <citation type="submission" date="2018-07" db="EMBL/GenBank/DDBJ databases">
        <title>Genomic Encyclopedia of Type Strains, Phase III (KMG-III): the genomes of soil and plant-associated and newly described type strains.</title>
        <authorList>
            <person name="Whitman W."/>
        </authorList>
    </citation>
    <scope>NUCLEOTIDE SEQUENCE [LARGE SCALE GENOMIC DNA]</scope>
    <source>
        <strain evidence="2 3">CECT 7287</strain>
    </source>
</reference>
<organism evidence="2 3">
    <name type="scientific">Cohnella phaseoli</name>
    <dbReference type="NCBI Taxonomy" id="456490"/>
    <lineage>
        <taxon>Bacteria</taxon>
        <taxon>Bacillati</taxon>
        <taxon>Bacillota</taxon>
        <taxon>Bacilli</taxon>
        <taxon>Bacillales</taxon>
        <taxon>Paenibacillaceae</taxon>
        <taxon>Cohnella</taxon>
    </lineage>
</organism>
<feature type="transmembrane region" description="Helical" evidence="1">
    <location>
        <begin position="284"/>
        <end position="304"/>
    </location>
</feature>
<keyword evidence="1" id="KW-0812">Transmembrane</keyword>